<evidence type="ECO:0000256" key="2">
    <source>
        <dbReference type="ARBA" id="ARBA00007935"/>
    </source>
</evidence>
<proteinExistence type="inferred from homology"/>
<dbReference type="InterPro" id="IPR000522">
    <property type="entry name" value="ABC_transptr_permease_BtuC"/>
</dbReference>
<feature type="transmembrane region" description="Helical" evidence="8">
    <location>
        <begin position="29"/>
        <end position="50"/>
    </location>
</feature>
<keyword evidence="6 8" id="KW-1133">Transmembrane helix</keyword>
<name>A0A508X5L9_9HYPH</name>
<keyword evidence="7 8" id="KW-0472">Membrane</keyword>
<comment type="subcellular location">
    <subcellularLocation>
        <location evidence="1">Cell membrane</location>
        <topology evidence="1">Multi-pass membrane protein</topology>
    </subcellularLocation>
</comment>
<evidence type="ECO:0000256" key="3">
    <source>
        <dbReference type="ARBA" id="ARBA00022448"/>
    </source>
</evidence>
<dbReference type="InterPro" id="IPR037294">
    <property type="entry name" value="ABC_BtuC-like"/>
</dbReference>
<reference evidence="9" key="1">
    <citation type="submission" date="2019-06" db="EMBL/GenBank/DDBJ databases">
        <authorList>
            <person name="Le Quere A."/>
            <person name="Colella S."/>
        </authorList>
    </citation>
    <scope>NUCLEOTIDE SEQUENCE</scope>
    <source>
        <strain evidence="9">EmedicaeMD41</strain>
    </source>
</reference>
<evidence type="ECO:0000256" key="1">
    <source>
        <dbReference type="ARBA" id="ARBA00004651"/>
    </source>
</evidence>
<protein>
    <submittedName>
        <fullName evidence="9">Uncharacterized protein</fullName>
    </submittedName>
</protein>
<keyword evidence="3" id="KW-0813">Transport</keyword>
<evidence type="ECO:0000256" key="7">
    <source>
        <dbReference type="ARBA" id="ARBA00023136"/>
    </source>
</evidence>
<comment type="similarity">
    <text evidence="2">Belongs to the binding-protein-dependent transport system permease family. FecCD subfamily.</text>
</comment>
<dbReference type="Proteomes" id="UP000507954">
    <property type="component" value="Unassembled WGS sequence"/>
</dbReference>
<keyword evidence="4" id="KW-1003">Cell membrane</keyword>
<dbReference type="Pfam" id="PF01032">
    <property type="entry name" value="FecCD"/>
    <property type="match status" value="1"/>
</dbReference>
<sequence>MAADRLTVLSLGRDVSIGLGPNYQRTLQLGLVIVSVISALTVVVVGIIPFGRQSAGHISWVALSGGLRCRVPSGYGVGTVGCRRARTLEQRAGGTVGMQGVATKRASQWTRKN</sequence>
<organism evidence="9">
    <name type="scientific">Sinorhizobium medicae</name>
    <dbReference type="NCBI Taxonomy" id="110321"/>
    <lineage>
        <taxon>Bacteria</taxon>
        <taxon>Pseudomonadati</taxon>
        <taxon>Pseudomonadota</taxon>
        <taxon>Alphaproteobacteria</taxon>
        <taxon>Hyphomicrobiales</taxon>
        <taxon>Rhizobiaceae</taxon>
        <taxon>Sinorhizobium/Ensifer group</taxon>
        <taxon>Sinorhizobium</taxon>
    </lineage>
</organism>
<dbReference type="EMBL" id="CABFNB010000116">
    <property type="protein sequence ID" value="VTZ63125.1"/>
    <property type="molecule type" value="Genomic_DNA"/>
</dbReference>
<dbReference type="GO" id="GO:0005886">
    <property type="term" value="C:plasma membrane"/>
    <property type="evidence" value="ECO:0007669"/>
    <property type="project" value="UniProtKB-SubCell"/>
</dbReference>
<evidence type="ECO:0000256" key="6">
    <source>
        <dbReference type="ARBA" id="ARBA00022989"/>
    </source>
</evidence>
<evidence type="ECO:0000256" key="4">
    <source>
        <dbReference type="ARBA" id="ARBA00022475"/>
    </source>
</evidence>
<gene>
    <name evidence="9" type="ORF">EMEDMD4_490052</name>
</gene>
<evidence type="ECO:0000313" key="9">
    <source>
        <dbReference type="EMBL" id="VTZ63125.1"/>
    </source>
</evidence>
<dbReference type="Gene3D" id="1.10.3470.10">
    <property type="entry name" value="ABC transporter involved in vitamin B12 uptake, BtuC"/>
    <property type="match status" value="1"/>
</dbReference>
<dbReference type="GO" id="GO:0022857">
    <property type="term" value="F:transmembrane transporter activity"/>
    <property type="evidence" value="ECO:0007669"/>
    <property type="project" value="InterPro"/>
</dbReference>
<evidence type="ECO:0000256" key="5">
    <source>
        <dbReference type="ARBA" id="ARBA00022692"/>
    </source>
</evidence>
<keyword evidence="5 8" id="KW-0812">Transmembrane</keyword>
<evidence type="ECO:0000256" key="8">
    <source>
        <dbReference type="SAM" id="Phobius"/>
    </source>
</evidence>
<dbReference type="RefSeq" id="WP_410176753.1">
    <property type="nucleotide sequence ID" value="NZ_ATYC01000008.1"/>
</dbReference>
<accession>A0A508X5L9</accession>
<dbReference type="SUPFAM" id="SSF81345">
    <property type="entry name" value="ABC transporter involved in vitamin B12 uptake, BtuC"/>
    <property type="match status" value="1"/>
</dbReference>
<dbReference type="AlphaFoldDB" id="A0A508X5L9"/>